<reference evidence="14 15" key="1">
    <citation type="submission" date="2016-11" db="EMBL/GenBank/DDBJ databases">
        <authorList>
            <person name="Jaros S."/>
            <person name="Januszkiewicz K."/>
            <person name="Wedrychowicz H."/>
        </authorList>
    </citation>
    <scope>NUCLEOTIDE SEQUENCE [LARGE SCALE GENOMIC DNA]</scope>
    <source>
        <strain evidence="14 15">DSM 14828</strain>
    </source>
</reference>
<keyword evidence="9 13" id="KW-1133">Transmembrane helix</keyword>
<evidence type="ECO:0000256" key="2">
    <source>
        <dbReference type="ARBA" id="ARBA00009137"/>
    </source>
</evidence>
<evidence type="ECO:0000256" key="6">
    <source>
        <dbReference type="ARBA" id="ARBA00022538"/>
    </source>
</evidence>
<evidence type="ECO:0000313" key="14">
    <source>
        <dbReference type="EMBL" id="SHF14897.1"/>
    </source>
</evidence>
<dbReference type="PIRSF" id="PIRSF006247">
    <property type="entry name" value="TrkH"/>
    <property type="match status" value="1"/>
</dbReference>
<dbReference type="RefSeq" id="WP_073271546.1">
    <property type="nucleotide sequence ID" value="NZ_FQTU01000016.1"/>
</dbReference>
<evidence type="ECO:0000256" key="13">
    <source>
        <dbReference type="SAM" id="Phobius"/>
    </source>
</evidence>
<proteinExistence type="inferred from homology"/>
<evidence type="ECO:0000256" key="8">
    <source>
        <dbReference type="ARBA" id="ARBA00022958"/>
    </source>
</evidence>
<organism evidence="14 15">
    <name type="scientific">Alkalibacter saccharofermentans DSM 14828</name>
    <dbReference type="NCBI Taxonomy" id="1120975"/>
    <lineage>
        <taxon>Bacteria</taxon>
        <taxon>Bacillati</taxon>
        <taxon>Bacillota</taxon>
        <taxon>Clostridia</taxon>
        <taxon>Eubacteriales</taxon>
        <taxon>Eubacteriaceae</taxon>
        <taxon>Alkalibacter</taxon>
    </lineage>
</organism>
<evidence type="ECO:0000256" key="11">
    <source>
        <dbReference type="ARBA" id="ARBA00023136"/>
    </source>
</evidence>
<name>A0A1M4ZAR3_9FIRM</name>
<feature type="binding site" evidence="12">
    <location>
        <position position="110"/>
    </location>
    <ligand>
        <name>K(+)</name>
        <dbReference type="ChEBI" id="CHEBI:29103"/>
    </ligand>
</feature>
<dbReference type="AlphaFoldDB" id="A0A1M4ZAR3"/>
<feature type="transmembrane region" description="Helical" evidence="13">
    <location>
        <begin position="452"/>
        <end position="473"/>
    </location>
</feature>
<feature type="transmembrane region" description="Helical" evidence="13">
    <location>
        <begin position="131"/>
        <end position="151"/>
    </location>
</feature>
<dbReference type="PANTHER" id="PTHR32024:SF2">
    <property type="entry name" value="TRK SYSTEM POTASSIUM UPTAKE PROTEIN TRKG-RELATED"/>
    <property type="match status" value="1"/>
</dbReference>
<evidence type="ECO:0000256" key="9">
    <source>
        <dbReference type="ARBA" id="ARBA00022989"/>
    </source>
</evidence>
<dbReference type="Proteomes" id="UP000184251">
    <property type="component" value="Unassembled WGS sequence"/>
</dbReference>
<keyword evidence="4" id="KW-1003">Cell membrane</keyword>
<keyword evidence="6" id="KW-0633">Potassium transport</keyword>
<evidence type="ECO:0000313" key="15">
    <source>
        <dbReference type="Proteomes" id="UP000184251"/>
    </source>
</evidence>
<dbReference type="InterPro" id="IPR003445">
    <property type="entry name" value="Cat_transpt"/>
</dbReference>
<dbReference type="OrthoDB" id="9810952at2"/>
<evidence type="ECO:0000256" key="4">
    <source>
        <dbReference type="ARBA" id="ARBA00022475"/>
    </source>
</evidence>
<dbReference type="Pfam" id="PF02386">
    <property type="entry name" value="TrkH"/>
    <property type="match status" value="1"/>
</dbReference>
<feature type="transmembrane region" description="Helical" evidence="13">
    <location>
        <begin position="36"/>
        <end position="56"/>
    </location>
</feature>
<feature type="transmembrane region" description="Helical" evidence="13">
    <location>
        <begin position="330"/>
        <end position="357"/>
    </location>
</feature>
<feature type="binding site" evidence="12">
    <location>
        <position position="312"/>
    </location>
    <ligand>
        <name>K(+)</name>
        <dbReference type="ChEBI" id="CHEBI:29103"/>
    </ligand>
</feature>
<feature type="transmembrane region" description="Helical" evidence="13">
    <location>
        <begin position="233"/>
        <end position="257"/>
    </location>
</feature>
<keyword evidence="7 13" id="KW-0812">Transmembrane</keyword>
<keyword evidence="15" id="KW-1185">Reference proteome</keyword>
<evidence type="ECO:0000256" key="12">
    <source>
        <dbReference type="PIRSR" id="PIRSR006247-1"/>
    </source>
</evidence>
<keyword evidence="5" id="KW-0997">Cell inner membrane</keyword>
<keyword evidence="8 12" id="KW-0630">Potassium</keyword>
<feature type="binding site" evidence="12">
    <location>
        <position position="429"/>
    </location>
    <ligand>
        <name>K(+)</name>
        <dbReference type="ChEBI" id="CHEBI:29103"/>
    </ligand>
</feature>
<feature type="binding site" evidence="12">
    <location>
        <position position="313"/>
    </location>
    <ligand>
        <name>K(+)</name>
        <dbReference type="ChEBI" id="CHEBI:29103"/>
    </ligand>
</feature>
<feature type="binding site" evidence="12">
    <location>
        <position position="218"/>
    </location>
    <ligand>
        <name>K(+)</name>
        <dbReference type="ChEBI" id="CHEBI:29103"/>
    </ligand>
</feature>
<comment type="similarity">
    <text evidence="2">Belongs to the TrkH potassium transport family.</text>
</comment>
<sequence length="481" mass="52803">MNYGIVAKVLGSILIIDSVLMLPPLIMAYVLKEDSFFPFLTAVIATLLLGFVLSRIKTTRKEIKAKEGLAIVTYGWILVSLLGALPFYLSGSVPSFIDAVFETISGFTTTGASIINNVEILPRSILFWRSFTHWIGGMGILVFSVALLPALGMGSFHIFKAESPGPVTGKVAPRIKDTARALYISYISLTLLQIIFLLFGGLSLFDASVYTFGTVGTGGFGVYNDSVGGFSTYVHIVISIFMILAGVSFSLHFFLYTKRFREIVTDNELKMYLRFIVASIILITVNLTMTQYNSLFYAARDALFQVSTIITTTGYSTVDFDLWPTFSKTILLVLMFIGGCAGSTAGGMKVIRVLMLFKLIKREISKIFHPRAFAPVKLGKKTVSNEVVARINSFMALHVIIFIIGSLLISLEGIDMLSAVSSVAATLNNIGPGFELVGPTKNYSEFSQASKLLFSFLMLLGRLELFTIIALLVPHRWTKES</sequence>
<feature type="transmembrane region" description="Helical" evidence="13">
    <location>
        <begin position="9"/>
        <end position="30"/>
    </location>
</feature>
<feature type="transmembrane region" description="Helical" evidence="13">
    <location>
        <begin position="183"/>
        <end position="205"/>
    </location>
</feature>
<feature type="binding site" evidence="12">
    <location>
        <position position="109"/>
    </location>
    <ligand>
        <name>K(+)</name>
        <dbReference type="ChEBI" id="CHEBI:29103"/>
    </ligand>
</feature>
<keyword evidence="11 13" id="KW-0472">Membrane</keyword>
<evidence type="ECO:0000256" key="10">
    <source>
        <dbReference type="ARBA" id="ARBA00023065"/>
    </source>
</evidence>
<evidence type="ECO:0000256" key="5">
    <source>
        <dbReference type="ARBA" id="ARBA00022519"/>
    </source>
</evidence>
<protein>
    <submittedName>
        <fullName evidence="14">Trk system potassium uptake protein TrkH</fullName>
    </submittedName>
</protein>
<keyword evidence="3" id="KW-0813">Transport</keyword>
<dbReference type="GO" id="GO:0015379">
    <property type="term" value="F:potassium:chloride symporter activity"/>
    <property type="evidence" value="ECO:0007669"/>
    <property type="project" value="InterPro"/>
</dbReference>
<feature type="transmembrane region" description="Helical" evidence="13">
    <location>
        <begin position="387"/>
        <end position="409"/>
    </location>
</feature>
<keyword evidence="10" id="KW-0406">Ion transport</keyword>
<feature type="transmembrane region" description="Helical" evidence="13">
    <location>
        <begin position="68"/>
        <end position="89"/>
    </location>
</feature>
<evidence type="ECO:0000256" key="3">
    <source>
        <dbReference type="ARBA" id="ARBA00022448"/>
    </source>
</evidence>
<dbReference type="STRING" id="1120975.SAMN02746064_01988"/>
<feature type="transmembrane region" description="Helical" evidence="13">
    <location>
        <begin position="269"/>
        <end position="289"/>
    </location>
</feature>
<evidence type="ECO:0000256" key="7">
    <source>
        <dbReference type="ARBA" id="ARBA00022692"/>
    </source>
</evidence>
<dbReference type="EMBL" id="FQTU01000016">
    <property type="protein sequence ID" value="SHF14897.1"/>
    <property type="molecule type" value="Genomic_DNA"/>
</dbReference>
<comment type="subcellular location">
    <subcellularLocation>
        <location evidence="1">Cell inner membrane</location>
        <topology evidence="1">Multi-pass membrane protein</topology>
    </subcellularLocation>
</comment>
<dbReference type="InterPro" id="IPR004772">
    <property type="entry name" value="TrkH"/>
</dbReference>
<accession>A0A1M4ZAR3</accession>
<dbReference type="GO" id="GO:0046872">
    <property type="term" value="F:metal ion binding"/>
    <property type="evidence" value="ECO:0007669"/>
    <property type="project" value="UniProtKB-KW"/>
</dbReference>
<dbReference type="PANTHER" id="PTHR32024">
    <property type="entry name" value="TRK SYSTEM POTASSIUM UPTAKE PROTEIN TRKG-RELATED"/>
    <property type="match status" value="1"/>
</dbReference>
<dbReference type="GO" id="GO:0005886">
    <property type="term" value="C:plasma membrane"/>
    <property type="evidence" value="ECO:0007669"/>
    <property type="project" value="UniProtKB-SubCell"/>
</dbReference>
<keyword evidence="12" id="KW-0479">Metal-binding</keyword>
<evidence type="ECO:0000256" key="1">
    <source>
        <dbReference type="ARBA" id="ARBA00004429"/>
    </source>
</evidence>
<gene>
    <name evidence="14" type="ORF">SAMN02746064_01988</name>
</gene>